<gene>
    <name evidence="1" type="ORF">S06H3_30833</name>
</gene>
<dbReference type="EMBL" id="BARV01018195">
    <property type="protein sequence ID" value="GAI31443.1"/>
    <property type="molecule type" value="Genomic_DNA"/>
</dbReference>
<evidence type="ECO:0000313" key="1">
    <source>
        <dbReference type="EMBL" id="GAI31443.1"/>
    </source>
</evidence>
<protein>
    <submittedName>
        <fullName evidence="1">Uncharacterized protein</fullName>
    </submittedName>
</protein>
<name>X1MJJ7_9ZZZZ</name>
<feature type="non-terminal residue" evidence="1">
    <location>
        <position position="1"/>
    </location>
</feature>
<organism evidence="1">
    <name type="scientific">marine sediment metagenome</name>
    <dbReference type="NCBI Taxonomy" id="412755"/>
    <lineage>
        <taxon>unclassified sequences</taxon>
        <taxon>metagenomes</taxon>
        <taxon>ecological metagenomes</taxon>
    </lineage>
</organism>
<dbReference type="AlphaFoldDB" id="X1MJJ7"/>
<comment type="caution">
    <text evidence="1">The sequence shown here is derived from an EMBL/GenBank/DDBJ whole genome shotgun (WGS) entry which is preliminary data.</text>
</comment>
<dbReference type="SUPFAM" id="SSF50956">
    <property type="entry name" value="Thermostable phytase (3-phytase)"/>
    <property type="match status" value="1"/>
</dbReference>
<proteinExistence type="predicted"/>
<accession>X1MJJ7</accession>
<reference evidence="1" key="1">
    <citation type="journal article" date="2014" name="Front. Microbiol.">
        <title>High frequency of phylogenetically diverse reductive dehalogenase-homologous genes in deep subseafloor sedimentary metagenomes.</title>
        <authorList>
            <person name="Kawai M."/>
            <person name="Futagami T."/>
            <person name="Toyoda A."/>
            <person name="Takaki Y."/>
            <person name="Nishi S."/>
            <person name="Hori S."/>
            <person name="Arai W."/>
            <person name="Tsubouchi T."/>
            <person name="Morono Y."/>
            <person name="Uchiyama I."/>
            <person name="Ito T."/>
            <person name="Fujiyama A."/>
            <person name="Inagaki F."/>
            <person name="Takami H."/>
        </authorList>
    </citation>
    <scope>NUCLEOTIDE SEQUENCE</scope>
    <source>
        <strain evidence="1">Expedition CK06-06</strain>
    </source>
</reference>
<sequence>LKMYTIGITGQSVDEYDLSPAWDVTSAVYLQEFDVSDKETAPTGVFFKSDGLKMYTIGDTVDEYDLSTAWNVSSSVYLQEYYVGDRESSPTGVFFKSDGTKMYTVGYSGQYVLKY</sequence>